<dbReference type="PANTHER" id="PTHR31654:SF0">
    <property type="entry name" value="SECRETED BETA-GLUCOSIDASE ADG3-RELATED"/>
    <property type="match status" value="1"/>
</dbReference>
<dbReference type="EMBL" id="MU251440">
    <property type="protein sequence ID" value="KAG9235159.1"/>
    <property type="molecule type" value="Genomic_DNA"/>
</dbReference>
<dbReference type="PANTHER" id="PTHR31654">
    <property type="entry name" value="SECRETED BETA-GLUCOSIDASE ADG3-RELATED"/>
    <property type="match status" value="1"/>
</dbReference>
<proteinExistence type="inferred from homology"/>
<feature type="compositionally biased region" description="Low complexity" evidence="2">
    <location>
        <begin position="335"/>
        <end position="439"/>
    </location>
</feature>
<dbReference type="AlphaFoldDB" id="A0A9P7YJR6"/>
<feature type="region of interest" description="Disordered" evidence="2">
    <location>
        <begin position="327"/>
        <end position="446"/>
    </location>
</feature>
<dbReference type="InterPro" id="IPR053088">
    <property type="entry name" value="Beta-glucosidase/SUN-like"/>
</dbReference>
<protein>
    <submittedName>
        <fullName evidence="3">Uncharacterized protein</fullName>
    </submittedName>
</protein>
<evidence type="ECO:0000313" key="3">
    <source>
        <dbReference type="EMBL" id="KAG9235159.1"/>
    </source>
</evidence>
<accession>A0A9P7YJR6</accession>
<dbReference type="OrthoDB" id="5554151at2759"/>
<dbReference type="Pfam" id="PF03856">
    <property type="entry name" value="SUN"/>
    <property type="match status" value="1"/>
</dbReference>
<evidence type="ECO:0000256" key="1">
    <source>
        <dbReference type="ARBA" id="ARBA00010579"/>
    </source>
</evidence>
<evidence type="ECO:0000256" key="2">
    <source>
        <dbReference type="SAM" id="MobiDB-lite"/>
    </source>
</evidence>
<sequence>MKLLEIQAAVGATILALSLPAYAKHSHNLEVFGKRHGHHEHKRLHASPNAEGIESGLAKRGGQCAFPSGAGLVSVTPGAKNAGWAMSPDEECKPGSYCPYACPPGQVMAQWDPKATSYTYPASMNGGLFCDKSGSISKPFPSKPYCVDGSGAVGVQNKAGGGVAFCQTVLPGNEAMLIPTHISSWEQLAVPNPSYWCSTAAHYYINPPGVSTKDGCIWGDGTKPIGNWSPYVAGANTDTNGNTFLKIGWNPIWTSCDLSKTPPTFGIKIACSGSGCNGTPCSIDPSVNGVGGVTSSDQASGAGGANFCVVTVPKGQTANVVVFEVGNSEGGSGSSGSSSKSSSSSSKASPSPTPTPSSTSSATPTSTSSSTPPPSTTSTSTSSSSSSSSSSTSSSTSTSSSSSSSSSSSTSTTSSSSSSSSSSFSSTLLSTSTNTTTSTYPTATNKPHILFENQTSSQSVGLATVTGTSAETTNGTVVSAATATPSKSSGQTMLVSGTTIAVSAMFALASAYLL</sequence>
<dbReference type="Proteomes" id="UP000824998">
    <property type="component" value="Unassembled WGS sequence"/>
</dbReference>
<keyword evidence="4" id="KW-1185">Reference proteome</keyword>
<comment type="similarity">
    <text evidence="1">Belongs to the SUN family.</text>
</comment>
<name>A0A9P7YJR6_9HELO</name>
<gene>
    <name evidence="3" type="ORF">BJ875DRAFT_281356</name>
</gene>
<comment type="caution">
    <text evidence="3">The sequence shown here is derived from an EMBL/GenBank/DDBJ whole genome shotgun (WGS) entry which is preliminary data.</text>
</comment>
<reference evidence="3" key="1">
    <citation type="journal article" date="2021" name="IMA Fungus">
        <title>Genomic characterization of three marine fungi, including Emericellopsis atlantica sp. nov. with signatures of a generalist lifestyle and marine biomass degradation.</title>
        <authorList>
            <person name="Hagestad O.C."/>
            <person name="Hou L."/>
            <person name="Andersen J.H."/>
            <person name="Hansen E.H."/>
            <person name="Altermark B."/>
            <person name="Li C."/>
            <person name="Kuhnert E."/>
            <person name="Cox R.J."/>
            <person name="Crous P.W."/>
            <person name="Spatafora J.W."/>
            <person name="Lail K."/>
            <person name="Amirebrahimi M."/>
            <person name="Lipzen A."/>
            <person name="Pangilinan J."/>
            <person name="Andreopoulos W."/>
            <person name="Hayes R.D."/>
            <person name="Ng V."/>
            <person name="Grigoriev I.V."/>
            <person name="Jackson S.A."/>
            <person name="Sutton T.D.S."/>
            <person name="Dobson A.D.W."/>
            <person name="Rama T."/>
        </authorList>
    </citation>
    <scope>NUCLEOTIDE SEQUENCE</scope>
    <source>
        <strain evidence="3">TRa018bII</strain>
    </source>
</reference>
<organism evidence="3 4">
    <name type="scientific">Amylocarpus encephaloides</name>
    <dbReference type="NCBI Taxonomy" id="45428"/>
    <lineage>
        <taxon>Eukaryota</taxon>
        <taxon>Fungi</taxon>
        <taxon>Dikarya</taxon>
        <taxon>Ascomycota</taxon>
        <taxon>Pezizomycotina</taxon>
        <taxon>Leotiomycetes</taxon>
        <taxon>Helotiales</taxon>
        <taxon>Helotiales incertae sedis</taxon>
        <taxon>Amylocarpus</taxon>
    </lineage>
</organism>
<dbReference type="InterPro" id="IPR005556">
    <property type="entry name" value="SUN"/>
</dbReference>
<evidence type="ECO:0000313" key="4">
    <source>
        <dbReference type="Proteomes" id="UP000824998"/>
    </source>
</evidence>